<dbReference type="EMBL" id="FUWW01000019">
    <property type="protein sequence ID" value="SJZ74906.1"/>
    <property type="molecule type" value="Genomic_DNA"/>
</dbReference>
<evidence type="ECO:0000313" key="2">
    <source>
        <dbReference type="Proteomes" id="UP000190657"/>
    </source>
</evidence>
<gene>
    <name evidence="1" type="ORF">SAMN02745114_01493</name>
</gene>
<dbReference type="RefSeq" id="WP_078768946.1">
    <property type="nucleotide sequence ID" value="NZ_FUWW01000019.1"/>
</dbReference>
<dbReference type="Proteomes" id="UP000190657">
    <property type="component" value="Unassembled WGS sequence"/>
</dbReference>
<dbReference type="OrthoDB" id="2058897at2"/>
<dbReference type="STRING" id="290054.SAMN02745114_01493"/>
<proteinExistence type="predicted"/>
<sequence>MKFKELRKVLSRIDLLSICDYKTLQYYNYVRLSDVAADYDEMEVKGVGLTRSEFYGVSRDNCCTDRKAGPLLFEICLEIVLSDE</sequence>
<name>A0A1T4N750_9FIRM</name>
<keyword evidence="2" id="KW-1185">Reference proteome</keyword>
<evidence type="ECO:0000313" key="1">
    <source>
        <dbReference type="EMBL" id="SJZ74906.1"/>
    </source>
</evidence>
<protein>
    <submittedName>
        <fullName evidence="1">Uncharacterized protein</fullName>
    </submittedName>
</protein>
<organism evidence="1 2">
    <name type="scientific">Eubacterium coprostanoligenes</name>
    <dbReference type="NCBI Taxonomy" id="290054"/>
    <lineage>
        <taxon>Bacteria</taxon>
        <taxon>Bacillati</taxon>
        <taxon>Bacillota</taxon>
        <taxon>Clostridia</taxon>
        <taxon>Eubacteriales</taxon>
        <taxon>Eubacteriaceae</taxon>
        <taxon>Eubacterium</taxon>
    </lineage>
</organism>
<reference evidence="1 2" key="1">
    <citation type="submission" date="2017-02" db="EMBL/GenBank/DDBJ databases">
        <authorList>
            <person name="Peterson S.W."/>
        </authorList>
    </citation>
    <scope>NUCLEOTIDE SEQUENCE [LARGE SCALE GENOMIC DNA]</scope>
    <source>
        <strain evidence="1 2">ATCC 51222</strain>
    </source>
</reference>
<dbReference type="AlphaFoldDB" id="A0A1T4N750"/>
<accession>A0A1T4N750</accession>